<dbReference type="PANTHER" id="PTHR23077">
    <property type="entry name" value="AAA-FAMILY ATPASE"/>
    <property type="match status" value="1"/>
</dbReference>
<comment type="caution">
    <text evidence="5">The sequence shown here is derived from an EMBL/GenBank/DDBJ whole genome shotgun (WGS) entry which is preliminary data.</text>
</comment>
<dbReference type="GO" id="GO:0016887">
    <property type="term" value="F:ATP hydrolysis activity"/>
    <property type="evidence" value="ECO:0007669"/>
    <property type="project" value="InterPro"/>
</dbReference>
<organism evidence="5 6">
    <name type="scientific">Triparma columacea</name>
    <dbReference type="NCBI Taxonomy" id="722753"/>
    <lineage>
        <taxon>Eukaryota</taxon>
        <taxon>Sar</taxon>
        <taxon>Stramenopiles</taxon>
        <taxon>Ochrophyta</taxon>
        <taxon>Bolidophyceae</taxon>
        <taxon>Parmales</taxon>
        <taxon>Triparmaceae</taxon>
        <taxon>Triparma</taxon>
    </lineage>
</organism>
<dbReference type="InterPro" id="IPR003593">
    <property type="entry name" value="AAA+_ATPase"/>
</dbReference>
<evidence type="ECO:0000313" key="5">
    <source>
        <dbReference type="EMBL" id="GMI45775.1"/>
    </source>
</evidence>
<proteinExistence type="predicted"/>
<dbReference type="Gene3D" id="3.40.50.300">
    <property type="entry name" value="P-loop containing nucleotide triphosphate hydrolases"/>
    <property type="match status" value="1"/>
</dbReference>
<dbReference type="SUPFAM" id="SSF52540">
    <property type="entry name" value="P-loop containing nucleoside triphosphate hydrolases"/>
    <property type="match status" value="1"/>
</dbReference>
<dbReference type="CDD" id="cd19481">
    <property type="entry name" value="RecA-like_protease"/>
    <property type="match status" value="1"/>
</dbReference>
<accession>A0A9W7LC63</accession>
<dbReference type="InterPro" id="IPR027417">
    <property type="entry name" value="P-loop_NTPase"/>
</dbReference>
<keyword evidence="1" id="KW-0547">Nucleotide-binding</keyword>
<feature type="signal peptide" evidence="3">
    <location>
        <begin position="1"/>
        <end position="25"/>
    </location>
</feature>
<dbReference type="GO" id="GO:0005524">
    <property type="term" value="F:ATP binding"/>
    <property type="evidence" value="ECO:0007669"/>
    <property type="project" value="UniProtKB-KW"/>
</dbReference>
<dbReference type="Pfam" id="PF00004">
    <property type="entry name" value="AAA"/>
    <property type="match status" value="1"/>
</dbReference>
<evidence type="ECO:0000259" key="4">
    <source>
        <dbReference type="SMART" id="SM00382"/>
    </source>
</evidence>
<evidence type="ECO:0000256" key="2">
    <source>
        <dbReference type="ARBA" id="ARBA00022840"/>
    </source>
</evidence>
<feature type="chain" id="PRO_5040921361" description="AAA+ ATPase domain-containing protein" evidence="3">
    <location>
        <begin position="26"/>
        <end position="744"/>
    </location>
</feature>
<dbReference type="InterPro" id="IPR050168">
    <property type="entry name" value="AAA_ATPase_domain"/>
</dbReference>
<keyword evidence="6" id="KW-1185">Reference proteome</keyword>
<evidence type="ECO:0000256" key="1">
    <source>
        <dbReference type="ARBA" id="ARBA00022741"/>
    </source>
</evidence>
<dbReference type="AlphaFoldDB" id="A0A9W7LC63"/>
<reference evidence="6" key="1">
    <citation type="journal article" date="2023" name="Commun. Biol.">
        <title>Genome analysis of Parmales, the sister group of diatoms, reveals the evolutionary specialization of diatoms from phago-mixotrophs to photoautotrophs.</title>
        <authorList>
            <person name="Ban H."/>
            <person name="Sato S."/>
            <person name="Yoshikawa S."/>
            <person name="Yamada K."/>
            <person name="Nakamura Y."/>
            <person name="Ichinomiya M."/>
            <person name="Sato N."/>
            <person name="Blanc-Mathieu R."/>
            <person name="Endo H."/>
            <person name="Kuwata A."/>
            <person name="Ogata H."/>
        </authorList>
    </citation>
    <scope>NUCLEOTIDE SEQUENCE [LARGE SCALE GENOMIC DNA]</scope>
</reference>
<dbReference type="InterPro" id="IPR003959">
    <property type="entry name" value="ATPase_AAA_core"/>
</dbReference>
<feature type="domain" description="AAA+ ATPase" evidence="4">
    <location>
        <begin position="509"/>
        <end position="646"/>
    </location>
</feature>
<dbReference type="Proteomes" id="UP001165065">
    <property type="component" value="Unassembled WGS sequence"/>
</dbReference>
<keyword evidence="2" id="KW-0067">ATP-binding</keyword>
<name>A0A9W7LC63_9STRA</name>
<dbReference type="PANTHER" id="PTHR23077:SF171">
    <property type="entry name" value="NUCLEAR VALOSIN-CONTAINING PROTEIN-LIKE"/>
    <property type="match status" value="1"/>
</dbReference>
<dbReference type="EMBL" id="BRYA01000264">
    <property type="protein sequence ID" value="GMI45775.1"/>
    <property type="molecule type" value="Genomic_DNA"/>
</dbReference>
<dbReference type="SMART" id="SM00382">
    <property type="entry name" value="AAA"/>
    <property type="match status" value="1"/>
</dbReference>
<sequence length="744" mass="82364">MILLTQIIATLLLLLLLAGPVCVLSLVSTSPIDKPNINPSFTSLIDLSDKLLGPLLPQNPPPAPGPLSSQDNSCILYDYYDPTLSSFNVNGVIDVGNGRLSVTSTIYSLIALRAMGTPLSSMVWTCTEVFESEWRLDDFFQSPLIGNLFLECVMEGVGEEIVEGMGDKGKEKIGELLYRCIDERPRRRDGANQRYSSYISFQITSTLCQLFKIVSPSFPSPPLPLHSPVTLSEIALAVERCYETSSDEVSRQIGWWACGDLREFDTTRLAYSLVSYVMAGEVLSKANPVDISKASAETTTTTVTGVKVNKKLVAKAVEIFMGCQMQDGTWPQGQSIYNSNKRSGREVGNAFVFSCDTLGTMISLLSPYLSPYTANIGLLAKWAERNYVSDIITTSCDPDTGECVGRVRRGWASNHFPAGSGATAWSTAQTLIYLARSRSFTRELLSESVLNEFGGEKCRAPKGDWGLWEQLIDSGVGVEGEKLKRVVEERVLKPHSEDASVPSSLKLAKAYSGILFGPPGTAKTSICKAIAEALGWTFLVIDTGTFLQDGLEDVSGRITYVFERLKALENCVILFDEVEEFCLDRGDPRIGMESRMLTTALLTKFNDLRKEEKSIFFMATNRMNALDKAITRPGRFDMQLFVGTPGLEGRVQRFREKLSNIRASGDITKVFEKVMTDRWEDDIQYFNFMESEVLAENILAEAVGKGSLDETTVLAYVDSQKKLITLREEDSKVEYDLGKTLSRW</sequence>
<evidence type="ECO:0000256" key="3">
    <source>
        <dbReference type="SAM" id="SignalP"/>
    </source>
</evidence>
<evidence type="ECO:0000313" key="6">
    <source>
        <dbReference type="Proteomes" id="UP001165065"/>
    </source>
</evidence>
<gene>
    <name evidence="5" type="ORF">TrCOL_g9286</name>
</gene>
<protein>
    <recommendedName>
        <fullName evidence="4">AAA+ ATPase domain-containing protein</fullName>
    </recommendedName>
</protein>
<keyword evidence="3" id="KW-0732">Signal</keyword>
<dbReference type="OrthoDB" id="10042665at2759"/>